<feature type="region of interest" description="Disordered" evidence="1">
    <location>
        <begin position="98"/>
        <end position="117"/>
    </location>
</feature>
<name>Q2HB32_CHAGB</name>
<dbReference type="SUPFAM" id="SSF47413">
    <property type="entry name" value="lambda repressor-like DNA-binding domains"/>
    <property type="match status" value="1"/>
</dbReference>
<dbReference type="OrthoDB" id="10019422at2759"/>
<dbReference type="EMBL" id="CH408030">
    <property type="protein sequence ID" value="EAQ90637.1"/>
    <property type="molecule type" value="Genomic_DNA"/>
</dbReference>
<reference evidence="4" key="1">
    <citation type="journal article" date="2015" name="Genome Announc.">
        <title>Draft genome sequence of the cellulolytic fungus Chaetomium globosum.</title>
        <authorList>
            <person name="Cuomo C.A."/>
            <person name="Untereiner W.A."/>
            <person name="Ma L.-J."/>
            <person name="Grabherr M."/>
            <person name="Birren B.W."/>
        </authorList>
    </citation>
    <scope>NUCLEOTIDE SEQUENCE [LARGE SCALE GENOMIC DNA]</scope>
    <source>
        <strain evidence="4">ATCC 6205 / CBS 148.51 / DSM 1962 / NBRC 6347 / NRRL 1970</strain>
    </source>
</reference>
<dbReference type="RefSeq" id="XP_001229088.1">
    <property type="nucleotide sequence ID" value="XM_001229087.1"/>
</dbReference>
<sequence length="117" mass="12469">MADQRPRRGSIIDIAEQRQNLASLDSSIIDRLPAYSATLFDAKTQKRLTFEAIASHLGRSEVAVTAIFYGQARASPEDAEKLSRLLGLSAESPIAAQMMGFPDRGQGPGPIAAGGAR</sequence>
<dbReference type="PRINTS" id="PR01693">
    <property type="entry name" value="CYANASE"/>
</dbReference>
<dbReference type="STRING" id="306901.Q2HB32"/>
<evidence type="ECO:0000313" key="3">
    <source>
        <dbReference type="EMBL" id="EAQ90637.1"/>
    </source>
</evidence>
<dbReference type="Gene3D" id="1.10.260.40">
    <property type="entry name" value="lambda repressor-like DNA-binding domains"/>
    <property type="match status" value="1"/>
</dbReference>
<dbReference type="HOGENOM" id="CLU_168413_0_0_1"/>
<dbReference type="GO" id="GO:0003677">
    <property type="term" value="F:DNA binding"/>
    <property type="evidence" value="ECO:0007669"/>
    <property type="project" value="InterPro"/>
</dbReference>
<proteinExistence type="predicted"/>
<dbReference type="VEuPathDB" id="FungiDB:CHGG_02572"/>
<keyword evidence="4" id="KW-1185">Reference proteome</keyword>
<dbReference type="OMA" id="PIAAQMM"/>
<dbReference type="PANTHER" id="PTHR34186">
    <property type="entry name" value="CYANATE HYDRATASE"/>
    <property type="match status" value="1"/>
</dbReference>
<dbReference type="PANTHER" id="PTHR34186:SF2">
    <property type="entry name" value="CYANATE HYDRATASE"/>
    <property type="match status" value="1"/>
</dbReference>
<evidence type="ECO:0000313" key="4">
    <source>
        <dbReference type="Proteomes" id="UP000001056"/>
    </source>
</evidence>
<dbReference type="InterPro" id="IPR008076">
    <property type="entry name" value="Cyanase"/>
</dbReference>
<organism evidence="3 4">
    <name type="scientific">Chaetomium globosum (strain ATCC 6205 / CBS 148.51 / DSM 1962 / NBRC 6347 / NRRL 1970)</name>
    <name type="common">Soil fungus</name>
    <dbReference type="NCBI Taxonomy" id="306901"/>
    <lineage>
        <taxon>Eukaryota</taxon>
        <taxon>Fungi</taxon>
        <taxon>Dikarya</taxon>
        <taxon>Ascomycota</taxon>
        <taxon>Pezizomycotina</taxon>
        <taxon>Sordariomycetes</taxon>
        <taxon>Sordariomycetidae</taxon>
        <taxon>Sordariales</taxon>
        <taxon>Chaetomiaceae</taxon>
        <taxon>Chaetomium</taxon>
    </lineage>
</organism>
<evidence type="ECO:0000256" key="1">
    <source>
        <dbReference type="SAM" id="MobiDB-lite"/>
    </source>
</evidence>
<dbReference type="GeneID" id="4389342"/>
<dbReference type="InParanoid" id="Q2HB32"/>
<evidence type="ECO:0000259" key="2">
    <source>
        <dbReference type="Pfam" id="PF21291"/>
    </source>
</evidence>
<gene>
    <name evidence="3" type="ORF">CHGG_02572</name>
</gene>
<protein>
    <recommendedName>
        <fullName evidence="2">Cyanate hydratase N-terminal domain-containing protein</fullName>
    </recommendedName>
</protein>
<dbReference type="InterPro" id="IPR010982">
    <property type="entry name" value="Lambda_DNA-bd_dom_sf"/>
</dbReference>
<dbReference type="Proteomes" id="UP000001056">
    <property type="component" value="Unassembled WGS sequence"/>
</dbReference>
<dbReference type="GO" id="GO:0008824">
    <property type="term" value="F:cyanate hydratase activity"/>
    <property type="evidence" value="ECO:0007669"/>
    <property type="project" value="InterPro"/>
</dbReference>
<accession>Q2HB32</accession>
<dbReference type="AlphaFoldDB" id="Q2HB32"/>
<dbReference type="InterPro" id="IPR048564">
    <property type="entry name" value="CYNS_N"/>
</dbReference>
<feature type="domain" description="Cyanate hydratase N-terminal" evidence="2">
    <location>
        <begin position="37"/>
        <end position="92"/>
    </location>
</feature>
<dbReference type="eggNOG" id="ENOG502S3YJ">
    <property type="taxonomic scope" value="Eukaryota"/>
</dbReference>
<dbReference type="Pfam" id="PF21291">
    <property type="entry name" value="CYNS_N"/>
    <property type="match status" value="1"/>
</dbReference>